<dbReference type="KEGG" id="xeu:XSP_001546"/>
<dbReference type="InterPro" id="IPR002347">
    <property type="entry name" value="SDR_fam"/>
</dbReference>
<dbReference type="Proteomes" id="UP000515493">
    <property type="component" value="Chromosome"/>
</dbReference>
<dbReference type="AlphaFoldDB" id="A0A8E4DWM3"/>
<gene>
    <name evidence="1" type="ORF">XSP_001546</name>
</gene>
<dbReference type="EMBL" id="LR824641">
    <property type="protein sequence ID" value="CAD0322114.1"/>
    <property type="molecule type" value="Genomic_DNA"/>
</dbReference>
<evidence type="ECO:0000313" key="3">
    <source>
        <dbReference type="Proteomes" id="UP000515493"/>
    </source>
</evidence>
<dbReference type="Pfam" id="PF13561">
    <property type="entry name" value="adh_short_C2"/>
    <property type="match status" value="1"/>
</dbReference>
<accession>A0A8E4DWM3</accession>
<evidence type="ECO:0000313" key="2">
    <source>
        <dbReference type="EMBL" id="CAD1790197.1"/>
    </source>
</evidence>
<dbReference type="InterPro" id="IPR036291">
    <property type="entry name" value="NAD(P)-bd_dom_sf"/>
</dbReference>
<sequence length="62" mass="6568">MRVLDPSNGRVVLRICCALFRGSLGRIGLPDAIARTILLLASDLVTYVTGVMVPVDGGDLAR</sequence>
<proteinExistence type="predicted"/>
<protein>
    <submittedName>
        <fullName evidence="1">SDR family oxidoreductase</fullName>
    </submittedName>
</protein>
<dbReference type="Gene3D" id="3.40.50.720">
    <property type="entry name" value="NAD(P)-binding Rossmann-like Domain"/>
    <property type="match status" value="1"/>
</dbReference>
<name>A0A8E4DWM3_9XANT</name>
<dbReference type="EMBL" id="LR861803">
    <property type="protein sequence ID" value="CAD1790197.1"/>
    <property type="molecule type" value="Genomic_DNA"/>
</dbReference>
<organism evidence="1">
    <name type="scientific">Xanthomonas euroxanthea</name>
    <dbReference type="NCBI Taxonomy" id="2259622"/>
    <lineage>
        <taxon>Bacteria</taxon>
        <taxon>Pseudomonadati</taxon>
        <taxon>Pseudomonadota</taxon>
        <taxon>Gammaproteobacteria</taxon>
        <taxon>Lysobacterales</taxon>
        <taxon>Lysobacteraceae</taxon>
        <taxon>Xanthomonas</taxon>
    </lineage>
</organism>
<dbReference type="SUPFAM" id="SSF51735">
    <property type="entry name" value="NAD(P)-binding Rossmann-fold domains"/>
    <property type="match status" value="1"/>
</dbReference>
<evidence type="ECO:0000313" key="1">
    <source>
        <dbReference type="EMBL" id="CAD0322114.1"/>
    </source>
</evidence>
<reference evidence="1 3" key="1">
    <citation type="submission" date="2020-07" db="EMBL/GenBank/DDBJ databases">
        <authorList>
            <person name="Teixeira M."/>
        </authorList>
    </citation>
    <scope>NUCLEOTIDE SEQUENCE</scope>
    <source>
        <strain evidence="2">1</strain>
        <strain evidence="1">Xanthomonas sp. CPBF 367</strain>
    </source>
</reference>